<evidence type="ECO:0000313" key="2">
    <source>
        <dbReference type="EMBL" id="SPQ19802.1"/>
    </source>
</evidence>
<accession>A0A3S4C2M6</accession>
<proteinExistence type="predicted"/>
<gene>
    <name evidence="2" type="ORF">TT172_LOCUS2221</name>
</gene>
<feature type="compositionally biased region" description="Low complexity" evidence="1">
    <location>
        <begin position="136"/>
        <end position="154"/>
    </location>
</feature>
<protein>
    <submittedName>
        <fullName evidence="2">650df71f-6040-4597-be66-0158fbacda28</fullName>
    </submittedName>
</protein>
<dbReference type="AlphaFoldDB" id="A0A3S4C2M6"/>
<feature type="region of interest" description="Disordered" evidence="1">
    <location>
        <begin position="27"/>
        <end position="74"/>
    </location>
</feature>
<dbReference type="EMBL" id="OUUZ01000001">
    <property type="protein sequence ID" value="SPQ19802.1"/>
    <property type="molecule type" value="Genomic_DNA"/>
</dbReference>
<feature type="compositionally biased region" description="Acidic residues" evidence="1">
    <location>
        <begin position="35"/>
        <end position="44"/>
    </location>
</feature>
<dbReference type="Proteomes" id="UP000289323">
    <property type="component" value="Unassembled WGS sequence"/>
</dbReference>
<organism evidence="2 3">
    <name type="scientific">Thermothielavioides terrestris</name>
    <dbReference type="NCBI Taxonomy" id="2587410"/>
    <lineage>
        <taxon>Eukaryota</taxon>
        <taxon>Fungi</taxon>
        <taxon>Dikarya</taxon>
        <taxon>Ascomycota</taxon>
        <taxon>Pezizomycotina</taxon>
        <taxon>Sordariomycetes</taxon>
        <taxon>Sordariomycetidae</taxon>
        <taxon>Sordariales</taxon>
        <taxon>Chaetomiaceae</taxon>
        <taxon>Thermothielavioides</taxon>
    </lineage>
</organism>
<feature type="region of interest" description="Disordered" evidence="1">
    <location>
        <begin position="118"/>
        <end position="176"/>
    </location>
</feature>
<evidence type="ECO:0000313" key="3">
    <source>
        <dbReference type="Proteomes" id="UP000289323"/>
    </source>
</evidence>
<feature type="compositionally biased region" description="Gly residues" evidence="1">
    <location>
        <begin position="157"/>
        <end position="175"/>
    </location>
</feature>
<evidence type="ECO:0000256" key="1">
    <source>
        <dbReference type="SAM" id="MobiDB-lite"/>
    </source>
</evidence>
<name>A0A3S4C2M6_9PEZI</name>
<feature type="compositionally biased region" description="Low complexity" evidence="1">
    <location>
        <begin position="118"/>
        <end position="128"/>
    </location>
</feature>
<sequence length="225" mass="24203">MTTIDQGHRSVATSLCEVWRGAAEDWESPYASASDDSDDSDVDEPIINPRRTTHLARRPDHSLSPVQDMIHHPPWPTTDTRLLLLPLLDDGTVDPAPPDAMTDDDEAGAQHYYSSYCARRPPSRASGPRPTPATPAPTTTRTRLRLRLMPPTERGGSRGSRGGGGGGGSGGGGGCWTTTTAATYPLLLPPPDRVSPPVFAARRTREFLAPTPTRPARFDFGAWGL</sequence>
<reference evidence="2 3" key="1">
    <citation type="submission" date="2018-04" db="EMBL/GenBank/DDBJ databases">
        <authorList>
            <person name="Huttner S."/>
            <person name="Dainat J."/>
        </authorList>
    </citation>
    <scope>NUCLEOTIDE SEQUENCE [LARGE SCALE GENOMIC DNA]</scope>
</reference>